<evidence type="ECO:0000256" key="1">
    <source>
        <dbReference type="SAM" id="MobiDB-lite"/>
    </source>
</evidence>
<accession>A0ABY4PGK8</accession>
<keyword evidence="2" id="KW-0472">Membrane</keyword>
<evidence type="ECO:0000313" key="6">
    <source>
        <dbReference type="Proteomes" id="UP000831859"/>
    </source>
</evidence>
<dbReference type="PANTHER" id="PTHR40038:SF1">
    <property type="entry name" value="MEMBRANE-ASSOCIATED PROTEIN TCAA"/>
    <property type="match status" value="1"/>
</dbReference>
<evidence type="ECO:0000313" key="5">
    <source>
        <dbReference type="EMBL" id="UQS84920.1"/>
    </source>
</evidence>
<gene>
    <name evidence="5" type="ORF">MOO46_06665</name>
</gene>
<dbReference type="Proteomes" id="UP000831859">
    <property type="component" value="Chromosome"/>
</dbReference>
<keyword evidence="6" id="KW-1185">Reference proteome</keyword>
<feature type="transmembrane region" description="Helical" evidence="2">
    <location>
        <begin position="75"/>
        <end position="94"/>
    </location>
</feature>
<feature type="domain" description="Zinc-ribbon" evidence="3">
    <location>
        <begin position="6"/>
        <end position="28"/>
    </location>
</feature>
<name>A0ABY4PGK8_9LACO</name>
<organism evidence="5 6">
    <name type="scientific">Apilactobacillus apisilvae</name>
    <dbReference type="NCBI Taxonomy" id="2923364"/>
    <lineage>
        <taxon>Bacteria</taxon>
        <taxon>Bacillati</taxon>
        <taxon>Bacillota</taxon>
        <taxon>Bacilli</taxon>
        <taxon>Lactobacillales</taxon>
        <taxon>Lactobacillaceae</taxon>
        <taxon>Apilactobacillus</taxon>
    </lineage>
</organism>
<evidence type="ECO:0000259" key="3">
    <source>
        <dbReference type="Pfam" id="PF13240"/>
    </source>
</evidence>
<dbReference type="Pfam" id="PF13240">
    <property type="entry name" value="Zn_Ribbon_1"/>
    <property type="match status" value="1"/>
</dbReference>
<dbReference type="InterPro" id="IPR026870">
    <property type="entry name" value="Zinc_ribbon_dom"/>
</dbReference>
<keyword evidence="2" id="KW-1133">Transmembrane helix</keyword>
<dbReference type="RefSeq" id="WP_249510900.1">
    <property type="nucleotide sequence ID" value="NZ_CP093362.1"/>
</dbReference>
<protein>
    <submittedName>
        <fullName evidence="5">Zinc-ribbon domain-containing protein</fullName>
    </submittedName>
</protein>
<dbReference type="InterPro" id="IPR054530">
    <property type="entry name" value="TcaA_4th"/>
</dbReference>
<dbReference type="EMBL" id="CP093362">
    <property type="protein sequence ID" value="UQS84920.1"/>
    <property type="molecule type" value="Genomic_DNA"/>
</dbReference>
<reference evidence="5 6" key="1">
    <citation type="journal article" date="2022" name="Int. J. Syst. Evol. Microbiol.">
        <title>Apilactobacillus apisilvae sp. nov., Nicolia spurrieriana gen. nov. sp. nov., Bombilactobacillus folatiphilus sp. nov. and Bombilactobacillus thymidiniphilus sp. nov., four new lactic acid bacterial isolates from stingless bees Tetragonula carbonaria and Austroplebeia australis.</title>
        <authorList>
            <person name="Oliphant S.A."/>
            <person name="Watson-Haigh N.S."/>
            <person name="Sumby K.M."/>
            <person name="Gardner J."/>
            <person name="Groom S."/>
            <person name="Jiranek V."/>
        </authorList>
    </citation>
    <scope>NUCLEOTIDE SEQUENCE [LARGE SCALE GENOMIC DNA]</scope>
    <source>
        <strain evidence="5 6">SG5_A10</strain>
    </source>
</reference>
<evidence type="ECO:0000256" key="2">
    <source>
        <dbReference type="SAM" id="Phobius"/>
    </source>
</evidence>
<keyword evidence="2" id="KW-0812">Transmembrane</keyword>
<dbReference type="PANTHER" id="PTHR40038">
    <property type="entry name" value="MEMBRANE-ASSOCIATED PROTEIN TCAA"/>
    <property type="match status" value="1"/>
</dbReference>
<sequence>MPKKLFCPNCGHPIQASDEFCQNCGFNLKNIDTNNDTVNNNSSQNDANQSNNSQFNNQNAIQRKSPQHKMKHPKLKLSIIAILVIVLGGGYLFGQNYYSKSATMNRIVDGMQDQNDVTKYFYTNDPSYTMNSDSLTPLSNYFNDNKEKLFEFKSQLMDGGETSGDKFEYKQNGHQFLIFPRYQIKAKTVYPTVYTNRDNAKIELDGKHILTSNSSDYQKKIGPIFPGQYELKATGQVNGKKISNDGKYYLSDNADSVNLVLKTIKFKVSAAPKSVIYINGKRQGTVDDSGNYAVPEMPYSSNMVVTAKYGNIDSNPTKVTSDDNESTVDVTYPGSVSKDDTQNLLDDVSNNLQNIVSDGDADDLDDDFVGGSDNNSYNQLYDWGKTQHKNDDINSVDLTNDIQSITPGHDGTSIINYNVKYVFYSDDSTNTEVFRWTATVKKDGDNLKIVKTASDNKPISQHKEED</sequence>
<evidence type="ECO:0000259" key="4">
    <source>
        <dbReference type="Pfam" id="PF22820"/>
    </source>
</evidence>
<feature type="region of interest" description="Disordered" evidence="1">
    <location>
        <begin position="35"/>
        <end position="54"/>
    </location>
</feature>
<feature type="domain" description="TcaA 4th" evidence="4">
    <location>
        <begin position="186"/>
        <end position="250"/>
    </location>
</feature>
<proteinExistence type="predicted"/>
<dbReference type="Pfam" id="PF22820">
    <property type="entry name" value="TcaA_3rd_4th"/>
    <property type="match status" value="1"/>
</dbReference>